<keyword evidence="3" id="KW-1185">Reference proteome</keyword>
<dbReference type="AlphaFoldDB" id="A0A074YK97"/>
<keyword evidence="1" id="KW-0812">Transmembrane</keyword>
<dbReference type="Proteomes" id="UP000030641">
    <property type="component" value="Unassembled WGS sequence"/>
</dbReference>
<proteinExistence type="predicted"/>
<dbReference type="InParanoid" id="A0A074YK97"/>
<name>A0A074YK97_AURSE</name>
<feature type="transmembrane region" description="Helical" evidence="1">
    <location>
        <begin position="56"/>
        <end position="76"/>
    </location>
</feature>
<reference evidence="2 3" key="1">
    <citation type="journal article" date="2014" name="BMC Genomics">
        <title>Genome sequencing of four Aureobasidium pullulans varieties: biotechnological potential, stress tolerance, and description of new species.</title>
        <authorList>
            <person name="Gostin Ar C."/>
            <person name="Ohm R.A."/>
            <person name="Kogej T."/>
            <person name="Sonjak S."/>
            <person name="Turk M."/>
            <person name="Zajc J."/>
            <person name="Zalar P."/>
            <person name="Grube M."/>
            <person name="Sun H."/>
            <person name="Han J."/>
            <person name="Sharma A."/>
            <person name="Chiniquy J."/>
            <person name="Ngan C.Y."/>
            <person name="Lipzen A."/>
            <person name="Barry K."/>
            <person name="Grigoriev I.V."/>
            <person name="Gunde-Cimerman N."/>
        </authorList>
    </citation>
    <scope>NUCLEOTIDE SEQUENCE [LARGE SCALE GENOMIC DNA]</scope>
    <source>
        <strain evidence="2 3">EXF-2481</strain>
    </source>
</reference>
<keyword evidence="1" id="KW-1133">Transmembrane helix</keyword>
<dbReference type="EMBL" id="KL584752">
    <property type="protein sequence ID" value="KEQ98228.1"/>
    <property type="molecule type" value="Genomic_DNA"/>
</dbReference>
<protein>
    <submittedName>
        <fullName evidence="2">Uncharacterized protein</fullName>
    </submittedName>
</protein>
<dbReference type="RefSeq" id="XP_013347032.1">
    <property type="nucleotide sequence ID" value="XM_013491578.1"/>
</dbReference>
<dbReference type="HOGENOM" id="CLU_2573521_0_0_1"/>
<dbReference type="GeneID" id="25368313"/>
<accession>A0A074YK97</accession>
<gene>
    <name evidence="2" type="ORF">AUEXF2481DRAFT_474810</name>
</gene>
<sequence length="81" mass="9191">MMSGRDMGRGFSLNVTLSIRRFSIFQAAFRPDLEFMAVTLERYIYVQELPVKGSSWLFATLVKILSTSMLATFMGLKTMPS</sequence>
<organism evidence="2 3">
    <name type="scientific">Aureobasidium subglaciale (strain EXF-2481)</name>
    <name type="common">Aureobasidium pullulans var. subglaciale</name>
    <dbReference type="NCBI Taxonomy" id="1043005"/>
    <lineage>
        <taxon>Eukaryota</taxon>
        <taxon>Fungi</taxon>
        <taxon>Dikarya</taxon>
        <taxon>Ascomycota</taxon>
        <taxon>Pezizomycotina</taxon>
        <taxon>Dothideomycetes</taxon>
        <taxon>Dothideomycetidae</taxon>
        <taxon>Dothideales</taxon>
        <taxon>Saccotheciaceae</taxon>
        <taxon>Aureobasidium</taxon>
    </lineage>
</organism>
<keyword evidence="1" id="KW-0472">Membrane</keyword>
<evidence type="ECO:0000313" key="2">
    <source>
        <dbReference type="EMBL" id="KEQ98228.1"/>
    </source>
</evidence>
<evidence type="ECO:0000256" key="1">
    <source>
        <dbReference type="SAM" id="Phobius"/>
    </source>
</evidence>
<evidence type="ECO:0000313" key="3">
    <source>
        <dbReference type="Proteomes" id="UP000030641"/>
    </source>
</evidence>